<keyword evidence="3 6" id="KW-0812">Transmembrane</keyword>
<keyword evidence="9" id="KW-1185">Reference proteome</keyword>
<feature type="transmembrane region" description="Helical" evidence="6">
    <location>
        <begin position="358"/>
        <end position="379"/>
    </location>
</feature>
<feature type="transmembrane region" description="Helical" evidence="6">
    <location>
        <begin position="442"/>
        <end position="459"/>
    </location>
</feature>
<dbReference type="AlphaFoldDB" id="A0A7K0K329"/>
<feature type="transmembrane region" description="Helical" evidence="6">
    <location>
        <begin position="47"/>
        <end position="67"/>
    </location>
</feature>
<feature type="transmembrane region" description="Helical" evidence="6">
    <location>
        <begin position="399"/>
        <end position="422"/>
    </location>
</feature>
<comment type="subcellular location">
    <subcellularLocation>
        <location evidence="1">Cell membrane</location>
        <topology evidence="1">Multi-pass membrane protein</topology>
    </subcellularLocation>
</comment>
<name>A0A7K0K329_9ACTO</name>
<evidence type="ECO:0000256" key="6">
    <source>
        <dbReference type="SAM" id="Phobius"/>
    </source>
</evidence>
<dbReference type="Gene3D" id="1.20.1720.10">
    <property type="entry name" value="Multidrug resistance protein D"/>
    <property type="match status" value="1"/>
</dbReference>
<evidence type="ECO:0000256" key="3">
    <source>
        <dbReference type="ARBA" id="ARBA00022692"/>
    </source>
</evidence>
<protein>
    <submittedName>
        <fullName evidence="8">MFS transporter</fullName>
    </submittedName>
</protein>
<evidence type="ECO:0000256" key="2">
    <source>
        <dbReference type="ARBA" id="ARBA00022448"/>
    </source>
</evidence>
<dbReference type="PROSITE" id="PS50850">
    <property type="entry name" value="MFS"/>
    <property type="match status" value="1"/>
</dbReference>
<proteinExistence type="predicted"/>
<feature type="transmembrane region" description="Helical" evidence="6">
    <location>
        <begin position="259"/>
        <end position="287"/>
    </location>
</feature>
<feature type="transmembrane region" description="Helical" evidence="6">
    <location>
        <begin position="137"/>
        <end position="159"/>
    </location>
</feature>
<evidence type="ECO:0000256" key="1">
    <source>
        <dbReference type="ARBA" id="ARBA00004651"/>
    </source>
</evidence>
<comment type="caution">
    <text evidence="8">The sequence shown here is derived from an EMBL/GenBank/DDBJ whole genome shotgun (WGS) entry which is preliminary data.</text>
</comment>
<feature type="transmembrane region" description="Helical" evidence="6">
    <location>
        <begin position="197"/>
        <end position="218"/>
    </location>
</feature>
<keyword evidence="2" id="KW-0813">Transport</keyword>
<dbReference type="PANTHER" id="PTHR42718">
    <property type="entry name" value="MAJOR FACILITATOR SUPERFAMILY MULTIDRUG TRANSPORTER MFSC"/>
    <property type="match status" value="1"/>
</dbReference>
<dbReference type="InterPro" id="IPR036259">
    <property type="entry name" value="MFS_trans_sf"/>
</dbReference>
<feature type="transmembrane region" description="Helical" evidence="6">
    <location>
        <begin position="224"/>
        <end position="247"/>
    </location>
</feature>
<gene>
    <name evidence="8" type="ORF">FYJ63_04220</name>
</gene>
<evidence type="ECO:0000259" key="7">
    <source>
        <dbReference type="PROSITE" id="PS50850"/>
    </source>
</evidence>
<keyword evidence="5 6" id="KW-0472">Membrane</keyword>
<dbReference type="RefSeq" id="WP_154544114.1">
    <property type="nucleotide sequence ID" value="NZ_JAQYQY010000022.1"/>
</dbReference>
<dbReference type="EMBL" id="VUMY01000006">
    <property type="protein sequence ID" value="MST49445.1"/>
    <property type="molecule type" value="Genomic_DNA"/>
</dbReference>
<feature type="transmembrane region" description="Helical" evidence="6">
    <location>
        <begin position="7"/>
        <end position="27"/>
    </location>
</feature>
<dbReference type="Pfam" id="PF07690">
    <property type="entry name" value="MFS_1"/>
    <property type="match status" value="1"/>
</dbReference>
<dbReference type="SUPFAM" id="SSF103473">
    <property type="entry name" value="MFS general substrate transporter"/>
    <property type="match status" value="1"/>
</dbReference>
<evidence type="ECO:0000313" key="9">
    <source>
        <dbReference type="Proteomes" id="UP000442535"/>
    </source>
</evidence>
<feature type="transmembrane region" description="Helical" evidence="6">
    <location>
        <begin position="332"/>
        <end position="352"/>
    </location>
</feature>
<feature type="transmembrane region" description="Helical" evidence="6">
    <location>
        <begin position="74"/>
        <end position="93"/>
    </location>
</feature>
<feature type="transmembrane region" description="Helical" evidence="6">
    <location>
        <begin position="293"/>
        <end position="311"/>
    </location>
</feature>
<dbReference type="GO" id="GO:0022857">
    <property type="term" value="F:transmembrane transporter activity"/>
    <property type="evidence" value="ECO:0007669"/>
    <property type="project" value="InterPro"/>
</dbReference>
<organism evidence="8 9">
    <name type="scientific">Mobiluncus porci</name>
    <dbReference type="NCBI Taxonomy" id="2652278"/>
    <lineage>
        <taxon>Bacteria</taxon>
        <taxon>Bacillati</taxon>
        <taxon>Actinomycetota</taxon>
        <taxon>Actinomycetes</taxon>
        <taxon>Actinomycetales</taxon>
        <taxon>Actinomycetaceae</taxon>
        <taxon>Mobiluncus</taxon>
    </lineage>
</organism>
<dbReference type="InterPro" id="IPR020846">
    <property type="entry name" value="MFS_dom"/>
</dbReference>
<dbReference type="PANTHER" id="PTHR42718:SF9">
    <property type="entry name" value="MAJOR FACILITATOR SUPERFAMILY MULTIDRUG TRANSPORTER MFSC"/>
    <property type="match status" value="1"/>
</dbReference>
<feature type="domain" description="Major facilitator superfamily (MFS) profile" evidence="7">
    <location>
        <begin position="9"/>
        <end position="464"/>
    </location>
</feature>
<dbReference type="Gene3D" id="1.20.1250.20">
    <property type="entry name" value="MFS general substrate transporter like domains"/>
    <property type="match status" value="1"/>
</dbReference>
<accession>A0A7K0K329</accession>
<keyword evidence="4 6" id="KW-1133">Transmembrane helix</keyword>
<dbReference type="CDD" id="cd17321">
    <property type="entry name" value="MFS_MMR_MDR_like"/>
    <property type="match status" value="1"/>
</dbReference>
<evidence type="ECO:0000256" key="4">
    <source>
        <dbReference type="ARBA" id="ARBA00022989"/>
    </source>
</evidence>
<dbReference type="GO" id="GO:0005886">
    <property type="term" value="C:plasma membrane"/>
    <property type="evidence" value="ECO:0007669"/>
    <property type="project" value="UniProtKB-SubCell"/>
</dbReference>
<sequence>MSKLQRNIILFTCAISIFITQVDFTGLNVTLPRIQSELGASTSELQWIGDIYTVVIASLIMLTASLGDKFGRKRVLLIGVSIFGLASLAGALAPNPTWLILARAFQGLGSAMMPAIALAIINNVFLDPGERARAVGVWGTMIGLGAAAGPVIGGLLSWIAGWQGIFWLNVPLSVLGLVAIVISVPESRAAKSRPIDWPGQALMLVGLGSMTYAIIALGEGKTDVLTWALLVAGILALVAFVLVEAIVKFPMVDLKFFRSIPFATAGLLAFLFFFTYAGFMFIATLLLQEPAPGLAFTPLVAGLLMVPLALANAAGSSISGRTLEKTGNRVPLLVGAALQLVLALLLLALPLAGSGDSATAAILALFLVASVLMGASVGLANPALITTALSGMPKDQSGVAGATVSIFRQTGLTIGVAVLGAIMNFGTRARGESIAVAAQPGWWLVALIAIVAALLAIFATTRHALATQQAATASFAGEPSEV</sequence>
<evidence type="ECO:0000256" key="5">
    <source>
        <dbReference type="ARBA" id="ARBA00023136"/>
    </source>
</evidence>
<feature type="transmembrane region" description="Helical" evidence="6">
    <location>
        <begin position="165"/>
        <end position="185"/>
    </location>
</feature>
<feature type="transmembrane region" description="Helical" evidence="6">
    <location>
        <begin position="105"/>
        <end position="125"/>
    </location>
</feature>
<reference evidence="8 9" key="1">
    <citation type="submission" date="2019-08" db="EMBL/GenBank/DDBJ databases">
        <title>In-depth cultivation of the pig gut microbiome towards novel bacterial diversity and tailored functional studies.</title>
        <authorList>
            <person name="Wylensek D."/>
            <person name="Hitch T.C.A."/>
            <person name="Clavel T."/>
        </authorList>
    </citation>
    <scope>NUCLEOTIDE SEQUENCE [LARGE SCALE GENOMIC DNA]</scope>
    <source>
        <strain evidence="8 9">RF-GAM-744-WT-7</strain>
    </source>
</reference>
<dbReference type="PRINTS" id="PR01036">
    <property type="entry name" value="TCRTETB"/>
</dbReference>
<dbReference type="InterPro" id="IPR011701">
    <property type="entry name" value="MFS"/>
</dbReference>
<dbReference type="Proteomes" id="UP000442535">
    <property type="component" value="Unassembled WGS sequence"/>
</dbReference>
<evidence type="ECO:0000313" key="8">
    <source>
        <dbReference type="EMBL" id="MST49445.1"/>
    </source>
</evidence>